<protein>
    <submittedName>
        <fullName evidence="1">Uncharacterized protein</fullName>
    </submittedName>
</protein>
<accession>A0A197K5J7</accession>
<reference evidence="1 2" key="1">
    <citation type="submission" date="2016-05" db="EMBL/GenBank/DDBJ databases">
        <title>Genome sequencing reveals origins of a unique bacterial endosymbiosis in the earliest lineages of terrestrial Fungi.</title>
        <authorList>
            <consortium name="DOE Joint Genome Institute"/>
            <person name="Uehling J."/>
            <person name="Gryganskyi A."/>
            <person name="Hameed K."/>
            <person name="Tschaplinski T."/>
            <person name="Misztal P."/>
            <person name="Wu S."/>
            <person name="Desiro A."/>
            <person name="Vande Pol N."/>
            <person name="Du Z.-Y."/>
            <person name="Zienkiewicz A."/>
            <person name="Zienkiewicz K."/>
            <person name="Morin E."/>
            <person name="Tisserant E."/>
            <person name="Splivallo R."/>
            <person name="Hainaut M."/>
            <person name="Henrissat B."/>
            <person name="Ohm R."/>
            <person name="Kuo A."/>
            <person name="Yan J."/>
            <person name="Lipzen A."/>
            <person name="Nolan M."/>
            <person name="Labutti K."/>
            <person name="Barry K."/>
            <person name="Goldstein A."/>
            <person name="Labbe J."/>
            <person name="Schadt C."/>
            <person name="Tuskan G."/>
            <person name="Grigoriev I."/>
            <person name="Martin F."/>
            <person name="Vilgalys R."/>
            <person name="Bonito G."/>
        </authorList>
    </citation>
    <scope>NUCLEOTIDE SEQUENCE [LARGE SCALE GENOMIC DNA]</scope>
    <source>
        <strain evidence="1 2">AG-77</strain>
    </source>
</reference>
<sequence length="238" mass="27175">MVRSIDVRYRSDYPTEFLYHPSVQHIRFVGPELLNTILGHLWLCLRNNTGLESVKVNCSSDDFIEWLQGIHRVFTDYSQLTIQLYFLGSESTLSTCNIQDLSTTAIRLDCLSNKHLSAGYLGTVQDDWTFAVNMLVLATNTKPTDIAILAQFLRPRPDRFSFPALELTIDDESDLTIVPPLIKLLEECQALQDTRIQLNLNYEGRTRLFTDITSQDAARHLTRFNSSVPRSNLVMGLF</sequence>
<keyword evidence="2" id="KW-1185">Reference proteome</keyword>
<name>A0A197K5J7_9FUNG</name>
<dbReference type="AlphaFoldDB" id="A0A197K5J7"/>
<proteinExistence type="predicted"/>
<organism evidence="1 2">
    <name type="scientific">Linnemannia elongata AG-77</name>
    <dbReference type="NCBI Taxonomy" id="1314771"/>
    <lineage>
        <taxon>Eukaryota</taxon>
        <taxon>Fungi</taxon>
        <taxon>Fungi incertae sedis</taxon>
        <taxon>Mucoromycota</taxon>
        <taxon>Mortierellomycotina</taxon>
        <taxon>Mortierellomycetes</taxon>
        <taxon>Mortierellales</taxon>
        <taxon>Mortierellaceae</taxon>
        <taxon>Linnemannia</taxon>
    </lineage>
</organism>
<dbReference type="EMBL" id="KV442028">
    <property type="protein sequence ID" value="OAQ31724.1"/>
    <property type="molecule type" value="Genomic_DNA"/>
</dbReference>
<dbReference type="Proteomes" id="UP000078512">
    <property type="component" value="Unassembled WGS sequence"/>
</dbReference>
<evidence type="ECO:0000313" key="1">
    <source>
        <dbReference type="EMBL" id="OAQ31724.1"/>
    </source>
</evidence>
<gene>
    <name evidence="1" type="ORF">K457DRAFT_17032</name>
</gene>
<evidence type="ECO:0000313" key="2">
    <source>
        <dbReference type="Proteomes" id="UP000078512"/>
    </source>
</evidence>